<dbReference type="EMBL" id="JBGUAW010000003">
    <property type="protein sequence ID" value="MFA9460271.1"/>
    <property type="molecule type" value="Genomic_DNA"/>
</dbReference>
<feature type="compositionally biased region" description="Pro residues" evidence="1">
    <location>
        <begin position="96"/>
        <end position="105"/>
    </location>
</feature>
<feature type="chain" id="PRO_5046043912" description="DUF2946 domain-containing protein" evidence="2">
    <location>
        <begin position="22"/>
        <end position="105"/>
    </location>
</feature>
<feature type="signal peptide" evidence="2">
    <location>
        <begin position="1"/>
        <end position="21"/>
    </location>
</feature>
<evidence type="ECO:0008006" key="5">
    <source>
        <dbReference type="Google" id="ProtNLM"/>
    </source>
</evidence>
<organism evidence="3 4">
    <name type="scientific">Thiohalorhabdus methylotrophus</name>
    <dbReference type="NCBI Taxonomy" id="3242694"/>
    <lineage>
        <taxon>Bacteria</taxon>
        <taxon>Pseudomonadati</taxon>
        <taxon>Pseudomonadota</taxon>
        <taxon>Gammaproteobacteria</taxon>
        <taxon>Thiohalorhabdales</taxon>
        <taxon>Thiohalorhabdaceae</taxon>
        <taxon>Thiohalorhabdus</taxon>
    </lineage>
</organism>
<feature type="region of interest" description="Disordered" evidence="1">
    <location>
        <begin position="79"/>
        <end position="105"/>
    </location>
</feature>
<evidence type="ECO:0000313" key="4">
    <source>
        <dbReference type="Proteomes" id="UP001575181"/>
    </source>
</evidence>
<reference evidence="3 4" key="1">
    <citation type="submission" date="2024-08" db="EMBL/GenBank/DDBJ databases">
        <title>Whole-genome sequencing of halo(alkali)philic microorganisms from hypersaline lakes.</title>
        <authorList>
            <person name="Sorokin D.Y."/>
            <person name="Merkel A.Y."/>
            <person name="Messina E."/>
            <person name="Yakimov M."/>
        </authorList>
    </citation>
    <scope>NUCLEOTIDE SEQUENCE [LARGE SCALE GENOMIC DNA]</scope>
    <source>
        <strain evidence="3 4">Cl-TMA</strain>
    </source>
</reference>
<protein>
    <recommendedName>
        <fullName evidence="5">DUF2946 domain-containing protein</fullName>
    </recommendedName>
</protein>
<comment type="caution">
    <text evidence="3">The sequence shown here is derived from an EMBL/GenBank/DDBJ whole genome shotgun (WGS) entry which is preliminary data.</text>
</comment>
<gene>
    <name evidence="3" type="ORF">ACERLL_05465</name>
</gene>
<dbReference type="Proteomes" id="UP001575181">
    <property type="component" value="Unassembled WGS sequence"/>
</dbReference>
<keyword evidence="4" id="KW-1185">Reference proteome</keyword>
<evidence type="ECO:0000256" key="2">
    <source>
        <dbReference type="SAM" id="SignalP"/>
    </source>
</evidence>
<accession>A0ABV4TUL8</accession>
<sequence>MTRLLSGLLMLAVLFAQSAWAWEGSAGGFEGGGHVHADGPHTGQQVPDEADSGQGHHCMHSPVHFVAIPVDSFLPGPAAGAARILPAPPGHSRFSPAPPEQPPTA</sequence>
<evidence type="ECO:0000313" key="3">
    <source>
        <dbReference type="EMBL" id="MFA9460271.1"/>
    </source>
</evidence>
<keyword evidence="2" id="KW-0732">Signal</keyword>
<proteinExistence type="predicted"/>
<dbReference type="RefSeq" id="WP_373655055.1">
    <property type="nucleotide sequence ID" value="NZ_JBGUAW010000003.1"/>
</dbReference>
<name>A0ABV4TUL8_9GAMM</name>
<feature type="region of interest" description="Disordered" evidence="1">
    <location>
        <begin position="29"/>
        <end position="58"/>
    </location>
</feature>
<evidence type="ECO:0000256" key="1">
    <source>
        <dbReference type="SAM" id="MobiDB-lite"/>
    </source>
</evidence>